<reference evidence="3" key="1">
    <citation type="submission" date="2025-08" db="UniProtKB">
        <authorList>
            <consortium name="RefSeq"/>
        </authorList>
    </citation>
    <scope>IDENTIFICATION</scope>
    <source>
        <tissue evidence="3">Fruit stalk</tissue>
    </source>
</reference>
<dbReference type="PANTHER" id="PTHR45631">
    <property type="entry name" value="OS07G0107800 PROTEIN-RELATED"/>
    <property type="match status" value="1"/>
</dbReference>
<dbReference type="PROSITE" id="PS00108">
    <property type="entry name" value="PROTEIN_KINASE_ST"/>
    <property type="match status" value="1"/>
</dbReference>
<dbReference type="OrthoDB" id="2013020at2759"/>
<dbReference type="GO" id="GO:0005524">
    <property type="term" value="F:ATP binding"/>
    <property type="evidence" value="ECO:0007669"/>
    <property type="project" value="InterPro"/>
</dbReference>
<dbReference type="Gene3D" id="1.10.510.10">
    <property type="entry name" value="Transferase(Phosphotransferase) domain 1"/>
    <property type="match status" value="1"/>
</dbReference>
<accession>A0A6P6ABE2</accession>
<keyword evidence="2" id="KW-1185">Reference proteome</keyword>
<dbReference type="InterPro" id="IPR011009">
    <property type="entry name" value="Kinase-like_dom_sf"/>
</dbReference>
<dbReference type="Proteomes" id="UP000515121">
    <property type="component" value="Unplaced"/>
</dbReference>
<dbReference type="InterPro" id="IPR008271">
    <property type="entry name" value="Ser/Thr_kinase_AS"/>
</dbReference>
<dbReference type="RefSeq" id="XP_022762162.1">
    <property type="nucleotide sequence ID" value="XM_022906427.1"/>
</dbReference>
<dbReference type="Pfam" id="PF00069">
    <property type="entry name" value="Pkinase"/>
    <property type="match status" value="1"/>
</dbReference>
<dbReference type="AlphaFoldDB" id="A0A6P6ABE2"/>
<dbReference type="GO" id="GO:0004672">
    <property type="term" value="F:protein kinase activity"/>
    <property type="evidence" value="ECO:0007669"/>
    <property type="project" value="InterPro"/>
</dbReference>
<feature type="domain" description="Protein kinase" evidence="1">
    <location>
        <begin position="1"/>
        <end position="239"/>
    </location>
</feature>
<organism evidence="2 3">
    <name type="scientific">Durio zibethinus</name>
    <name type="common">Durian</name>
    <dbReference type="NCBI Taxonomy" id="66656"/>
    <lineage>
        <taxon>Eukaryota</taxon>
        <taxon>Viridiplantae</taxon>
        <taxon>Streptophyta</taxon>
        <taxon>Embryophyta</taxon>
        <taxon>Tracheophyta</taxon>
        <taxon>Spermatophyta</taxon>
        <taxon>Magnoliopsida</taxon>
        <taxon>eudicotyledons</taxon>
        <taxon>Gunneridae</taxon>
        <taxon>Pentapetalae</taxon>
        <taxon>rosids</taxon>
        <taxon>malvids</taxon>
        <taxon>Malvales</taxon>
        <taxon>Malvaceae</taxon>
        <taxon>Helicteroideae</taxon>
        <taxon>Durio</taxon>
    </lineage>
</organism>
<gene>
    <name evidence="3" type="primary">LOC111308087</name>
</gene>
<proteinExistence type="predicted"/>
<dbReference type="PROSITE" id="PS50011">
    <property type="entry name" value="PROTEIN_KINASE_DOM"/>
    <property type="match status" value="1"/>
</dbReference>
<dbReference type="SUPFAM" id="SSF56112">
    <property type="entry name" value="Protein kinase-like (PK-like)"/>
    <property type="match status" value="1"/>
</dbReference>
<sequence length="261" mass="28947">MHKRVSLFGRNVDFVVGNVTRVALKNGGFGVMEVDGYALAQFWKSVPIEGCSKCLQKVTKAVRGCVPKEEMRGMNIRSSPLCTPPIVHRDLKTSNILLTENMQAKIADFGLSKAFVTENASHISTRPVGTRGHLDPEFHKLGNLNRKSDIYSIGIILFELIIAQLTVLRGSKYNIHVLQWVTPAIEKGNVRSIIDPKLKGEFNTNAVWKVEEIAMACTQPTSNKRPDISHVLAELKDCLAPNQMAPKKPQTMQTTNLIITS</sequence>
<evidence type="ECO:0000259" key="1">
    <source>
        <dbReference type="PROSITE" id="PS50011"/>
    </source>
</evidence>
<protein>
    <submittedName>
        <fullName evidence="3">Probable LRR receptor-like serine/threonine-protein kinase At1g51880</fullName>
    </submittedName>
</protein>
<dbReference type="KEGG" id="dzi:111308087"/>
<name>A0A6P6ABE2_DURZI</name>
<dbReference type="SMART" id="SM00220">
    <property type="entry name" value="S_TKc"/>
    <property type="match status" value="1"/>
</dbReference>
<dbReference type="PANTHER" id="PTHR45631:SF212">
    <property type="entry name" value="PROTEIN KINASE DOMAIN-CONTAINING PROTEIN"/>
    <property type="match status" value="1"/>
</dbReference>
<evidence type="ECO:0000313" key="3">
    <source>
        <dbReference type="RefSeq" id="XP_022762162.1"/>
    </source>
</evidence>
<dbReference type="GeneID" id="111308087"/>
<evidence type="ECO:0000313" key="2">
    <source>
        <dbReference type="Proteomes" id="UP000515121"/>
    </source>
</evidence>
<dbReference type="InterPro" id="IPR000719">
    <property type="entry name" value="Prot_kinase_dom"/>
</dbReference>
<dbReference type="CDD" id="cd23509">
    <property type="entry name" value="Gnk2-like"/>
    <property type="match status" value="1"/>
</dbReference>